<name>A0A540WN82_9BACT</name>
<dbReference type="RefSeq" id="WP_141647728.1">
    <property type="nucleotide sequence ID" value="NZ_VIFM01000251.1"/>
</dbReference>
<protein>
    <submittedName>
        <fullName evidence="2">Uncharacterized protein</fullName>
    </submittedName>
</protein>
<keyword evidence="1" id="KW-0472">Membrane</keyword>
<keyword evidence="1" id="KW-1133">Transmembrane helix</keyword>
<sequence length="68" mass="7474">MRELTRISPRTQALVITGITATCAVVALVLAYFEEDGRHAVGLAAVGVFLLYGTRRLVWAIYGRGRRP</sequence>
<reference evidence="2 3" key="1">
    <citation type="submission" date="2019-06" db="EMBL/GenBank/DDBJ databases">
        <authorList>
            <person name="Livingstone P."/>
            <person name="Whitworth D."/>
        </authorList>
    </citation>
    <scope>NUCLEOTIDE SEQUENCE [LARGE SCALE GENOMIC DNA]</scope>
    <source>
        <strain evidence="2 3">AM401</strain>
    </source>
</reference>
<evidence type="ECO:0000313" key="2">
    <source>
        <dbReference type="EMBL" id="TQF10488.1"/>
    </source>
</evidence>
<accession>A0A540WN82</accession>
<dbReference type="Proteomes" id="UP000315369">
    <property type="component" value="Unassembled WGS sequence"/>
</dbReference>
<dbReference type="EMBL" id="VIFM01000251">
    <property type="protein sequence ID" value="TQF10488.1"/>
    <property type="molecule type" value="Genomic_DNA"/>
</dbReference>
<feature type="transmembrane region" description="Helical" evidence="1">
    <location>
        <begin position="12"/>
        <end position="33"/>
    </location>
</feature>
<keyword evidence="1" id="KW-0812">Transmembrane</keyword>
<proteinExistence type="predicted"/>
<feature type="transmembrane region" description="Helical" evidence="1">
    <location>
        <begin position="39"/>
        <end position="58"/>
    </location>
</feature>
<gene>
    <name evidence="2" type="ORF">FJV41_39180</name>
</gene>
<dbReference type="AlphaFoldDB" id="A0A540WN82"/>
<keyword evidence="3" id="KW-1185">Reference proteome</keyword>
<evidence type="ECO:0000313" key="3">
    <source>
        <dbReference type="Proteomes" id="UP000315369"/>
    </source>
</evidence>
<organism evidence="2 3">
    <name type="scientific">Myxococcus llanfairpwllgwyngyllgogerychwyrndrobwllllantysiliogogogochensis</name>
    <dbReference type="NCBI Taxonomy" id="2590453"/>
    <lineage>
        <taxon>Bacteria</taxon>
        <taxon>Pseudomonadati</taxon>
        <taxon>Myxococcota</taxon>
        <taxon>Myxococcia</taxon>
        <taxon>Myxococcales</taxon>
        <taxon>Cystobacterineae</taxon>
        <taxon>Myxococcaceae</taxon>
        <taxon>Myxococcus</taxon>
    </lineage>
</organism>
<comment type="caution">
    <text evidence="2">The sequence shown here is derived from an EMBL/GenBank/DDBJ whole genome shotgun (WGS) entry which is preliminary data.</text>
</comment>
<evidence type="ECO:0000256" key="1">
    <source>
        <dbReference type="SAM" id="Phobius"/>
    </source>
</evidence>